<dbReference type="PANTHER" id="PTHR36763:SF1">
    <property type="entry name" value="EXPRESSED PROTEIN"/>
    <property type="match status" value="1"/>
</dbReference>
<proteinExistence type="predicted"/>
<accession>A0A6B2LGI4</accession>
<name>A0A6B2LGI4_9EUKA</name>
<dbReference type="EMBL" id="GIBP01007210">
    <property type="protein sequence ID" value="NDV36179.1"/>
    <property type="molecule type" value="Transcribed_RNA"/>
</dbReference>
<feature type="region of interest" description="Disordered" evidence="1">
    <location>
        <begin position="145"/>
        <end position="226"/>
    </location>
</feature>
<feature type="compositionally biased region" description="Pro residues" evidence="1">
    <location>
        <begin position="170"/>
        <end position="180"/>
    </location>
</feature>
<evidence type="ECO:0000313" key="2">
    <source>
        <dbReference type="EMBL" id="NDV36179.1"/>
    </source>
</evidence>
<reference evidence="2" key="1">
    <citation type="journal article" date="2020" name="J. Eukaryot. Microbiol.">
        <title>De novo Sequencing, Assembly and Annotation of the Transcriptome for the Free-Living Testate Amoeba Arcella intermedia.</title>
        <authorList>
            <person name="Ribeiro G.M."/>
            <person name="Porfirio-Sousa A.L."/>
            <person name="Maurer-Alcala X.X."/>
            <person name="Katz L.A."/>
            <person name="Lahr D.J.G."/>
        </authorList>
    </citation>
    <scope>NUCLEOTIDE SEQUENCE</scope>
</reference>
<dbReference type="AlphaFoldDB" id="A0A6B2LGI4"/>
<organism evidence="2">
    <name type="scientific">Arcella intermedia</name>
    <dbReference type="NCBI Taxonomy" id="1963864"/>
    <lineage>
        <taxon>Eukaryota</taxon>
        <taxon>Amoebozoa</taxon>
        <taxon>Tubulinea</taxon>
        <taxon>Elardia</taxon>
        <taxon>Arcellinida</taxon>
        <taxon>Sphaerothecina</taxon>
        <taxon>Arcellidae</taxon>
        <taxon>Arcella</taxon>
    </lineage>
</organism>
<protein>
    <submittedName>
        <fullName evidence="2">Uncharacterized protein</fullName>
    </submittedName>
</protein>
<dbReference type="PANTHER" id="PTHR36763">
    <property type="entry name" value="EXPRESSED PROTEIN"/>
    <property type="match status" value="1"/>
</dbReference>
<sequence>MISILEEFFSALADPAFKAELRALGDEKKITLKIEEKQKEILKLRGIDPDRGIKDLSKIRRVYSNDREVLQKLFMLATKEESATREALGENMKTSDSMDEMKNLFQNSAQMFTQLQNNPQILSQMTPEQLNQYQQLLQAISQRQTQFTPQPTPTTTIPTSSPSPQQQPTIPSPVPGPAPQQAPQQAQNQGWFGGFWSALGWNTAAPAPAPPSSSTPKPMSKDDDLD</sequence>
<feature type="compositionally biased region" description="Low complexity" evidence="1">
    <location>
        <begin position="145"/>
        <end position="169"/>
    </location>
</feature>
<evidence type="ECO:0000256" key="1">
    <source>
        <dbReference type="SAM" id="MobiDB-lite"/>
    </source>
</evidence>